<protein>
    <submittedName>
        <fullName evidence="5">Acetolactate synthase large subunit</fullName>
        <ecNumber evidence="5">2.2.1.6</ecNumber>
    </submittedName>
</protein>
<evidence type="ECO:0000256" key="2">
    <source>
        <dbReference type="ARBA" id="ARBA00023052"/>
    </source>
</evidence>
<dbReference type="PROSITE" id="PS50206">
    <property type="entry name" value="RHODANESE_3"/>
    <property type="match status" value="1"/>
</dbReference>
<dbReference type="GO" id="GO:0030976">
    <property type="term" value="F:thiamine pyrophosphate binding"/>
    <property type="evidence" value="ECO:0007669"/>
    <property type="project" value="InterPro"/>
</dbReference>
<dbReference type="InterPro" id="IPR011766">
    <property type="entry name" value="TPP_enzyme_TPP-bd"/>
</dbReference>
<dbReference type="Gene3D" id="3.40.50.1220">
    <property type="entry name" value="TPP-binding domain"/>
    <property type="match status" value="1"/>
</dbReference>
<evidence type="ECO:0000256" key="1">
    <source>
        <dbReference type="ARBA" id="ARBA00007812"/>
    </source>
</evidence>
<dbReference type="EC" id="2.2.1.6" evidence="5"/>
<dbReference type="GO" id="GO:0000287">
    <property type="term" value="F:magnesium ion binding"/>
    <property type="evidence" value="ECO:0007669"/>
    <property type="project" value="InterPro"/>
</dbReference>
<comment type="similarity">
    <text evidence="1 3">Belongs to the TPP enzyme family.</text>
</comment>
<dbReference type="GO" id="GO:0050660">
    <property type="term" value="F:flavin adenine dinucleotide binding"/>
    <property type="evidence" value="ECO:0007669"/>
    <property type="project" value="TreeGrafter"/>
</dbReference>
<keyword evidence="5" id="KW-0808">Transferase</keyword>
<dbReference type="Pfam" id="PF02775">
    <property type="entry name" value="TPP_enzyme_C"/>
    <property type="match status" value="1"/>
</dbReference>
<dbReference type="InterPro" id="IPR045229">
    <property type="entry name" value="TPP_enz"/>
</dbReference>
<dbReference type="PANTHER" id="PTHR18968">
    <property type="entry name" value="THIAMINE PYROPHOSPHATE ENZYMES"/>
    <property type="match status" value="1"/>
</dbReference>
<dbReference type="InterPro" id="IPR000399">
    <property type="entry name" value="TPP-bd_CS"/>
</dbReference>
<gene>
    <name evidence="5" type="ORF">AVDCRST_MAG73-3634</name>
</gene>
<accession>A0A6J4UTQ8</accession>
<organism evidence="5">
    <name type="scientific">uncultured Thermomicrobiales bacterium</name>
    <dbReference type="NCBI Taxonomy" id="1645740"/>
    <lineage>
        <taxon>Bacteria</taxon>
        <taxon>Pseudomonadati</taxon>
        <taxon>Thermomicrobiota</taxon>
        <taxon>Thermomicrobia</taxon>
        <taxon>Thermomicrobiales</taxon>
        <taxon>environmental samples</taxon>
    </lineage>
</organism>
<dbReference type="AlphaFoldDB" id="A0A6J4UTQ8"/>
<dbReference type="SUPFAM" id="SSF52518">
    <property type="entry name" value="Thiamin diphosphate-binding fold (THDP-binding)"/>
    <property type="match status" value="2"/>
</dbReference>
<dbReference type="InterPro" id="IPR012001">
    <property type="entry name" value="Thiamin_PyroP_enz_TPP-bd_dom"/>
</dbReference>
<dbReference type="InterPro" id="IPR029061">
    <property type="entry name" value="THDP-binding"/>
</dbReference>
<dbReference type="PROSITE" id="PS00187">
    <property type="entry name" value="TPP_ENZYMES"/>
    <property type="match status" value="1"/>
</dbReference>
<evidence type="ECO:0000259" key="4">
    <source>
        <dbReference type="PROSITE" id="PS50206"/>
    </source>
</evidence>
<dbReference type="GO" id="GO:0009099">
    <property type="term" value="P:L-valine biosynthetic process"/>
    <property type="evidence" value="ECO:0007669"/>
    <property type="project" value="TreeGrafter"/>
</dbReference>
<feature type="domain" description="Rhodanese" evidence="4">
    <location>
        <begin position="175"/>
        <end position="278"/>
    </location>
</feature>
<dbReference type="InterPro" id="IPR029035">
    <property type="entry name" value="DHS-like_NAD/FAD-binding_dom"/>
</dbReference>
<dbReference type="InterPro" id="IPR012000">
    <property type="entry name" value="Thiamin_PyroP_enz_cen_dom"/>
</dbReference>
<proteinExistence type="inferred from homology"/>
<name>A0A6J4UTQ8_9BACT</name>
<dbReference type="Pfam" id="PF00205">
    <property type="entry name" value="TPP_enzyme_M"/>
    <property type="match status" value="1"/>
</dbReference>
<dbReference type="EMBL" id="CADCWE010000239">
    <property type="protein sequence ID" value="CAA9560229.1"/>
    <property type="molecule type" value="Genomic_DNA"/>
</dbReference>
<dbReference type="CDD" id="cd00568">
    <property type="entry name" value="TPP_enzymes"/>
    <property type="match status" value="1"/>
</dbReference>
<dbReference type="InterPro" id="IPR001763">
    <property type="entry name" value="Rhodanese-like_dom"/>
</dbReference>
<dbReference type="Gene3D" id="3.40.50.970">
    <property type="match status" value="2"/>
</dbReference>
<dbReference type="CDD" id="cd07035">
    <property type="entry name" value="TPP_PYR_POX_like"/>
    <property type="match status" value="1"/>
</dbReference>
<evidence type="ECO:0000313" key="5">
    <source>
        <dbReference type="EMBL" id="CAA9560229.1"/>
    </source>
</evidence>
<dbReference type="GO" id="GO:0005948">
    <property type="term" value="C:acetolactate synthase complex"/>
    <property type="evidence" value="ECO:0007669"/>
    <property type="project" value="TreeGrafter"/>
</dbReference>
<dbReference type="FunFam" id="3.40.50.970:FF:000007">
    <property type="entry name" value="Acetolactate synthase"/>
    <property type="match status" value="1"/>
</dbReference>
<dbReference type="GO" id="GO:0003984">
    <property type="term" value="F:acetolactate synthase activity"/>
    <property type="evidence" value="ECO:0007669"/>
    <property type="project" value="UniProtKB-EC"/>
</dbReference>
<dbReference type="Pfam" id="PF02776">
    <property type="entry name" value="TPP_enzyme_N"/>
    <property type="match status" value="1"/>
</dbReference>
<keyword evidence="2 3" id="KW-0786">Thiamine pyrophosphate</keyword>
<sequence>MVQTETAPTATLAVTHSGAEQAIAALEAHGVETVFGIPGVHTLALYDALLDSPIRHVLARHEQGAGFMADGYARATGRPGVAVIITGPGITNVATPIGEAYADSSPVFVLSSNVERAYVDRMRGSLHDLKDQLGVMAAVTQWNTRANAAAAVYGAVAEGFRRLGTGRPRPVHVEIPLDVLDERAEDDDLAVSLPAALRPNPRLLRDAADRLKRAKRPLLYCGGGAVTANAGPHVLAIAERLGAPVLTSTMGKGSVSEDHPLVVGALWGAGNAVDALLRETECLVVFGSKLGAQDTHDFTMPLCRELIRVDVDPDELILNAQPSLGIVGDAALAAEGIATLLAGEDFRGDGFGASQVQAAKHDARANAFGADRLPYLDALRRAVPRDGIVAWDMTMMSYAAIGLFPAYEPRTFQFPAGYGTLGYALPAAIGAKIGRPDTAVVAVCGDGGFQFTMQEVATAVSERLGLPIVIFNDSTYSAVKDAQRSSRDGRYLAVDLINPDYVALARAYAIPGVRAESPAALEAAVVEALERDLPTIIDVPIAGWV</sequence>
<dbReference type="PANTHER" id="PTHR18968:SF167">
    <property type="entry name" value="ACETOLACTATE SYNTHASE LARGE SUBUNIT ILVB2-RELATED"/>
    <property type="match status" value="1"/>
</dbReference>
<dbReference type="SUPFAM" id="SSF52467">
    <property type="entry name" value="DHS-like NAD/FAD-binding domain"/>
    <property type="match status" value="1"/>
</dbReference>
<dbReference type="GO" id="GO:0009097">
    <property type="term" value="P:isoleucine biosynthetic process"/>
    <property type="evidence" value="ECO:0007669"/>
    <property type="project" value="TreeGrafter"/>
</dbReference>
<evidence type="ECO:0000256" key="3">
    <source>
        <dbReference type="RuleBase" id="RU362132"/>
    </source>
</evidence>
<reference evidence="5" key="1">
    <citation type="submission" date="2020-02" db="EMBL/GenBank/DDBJ databases">
        <authorList>
            <person name="Meier V. D."/>
        </authorList>
    </citation>
    <scope>NUCLEOTIDE SEQUENCE</scope>
    <source>
        <strain evidence="5">AVDCRST_MAG73</strain>
    </source>
</reference>